<proteinExistence type="predicted"/>
<dbReference type="InterPro" id="IPR028098">
    <property type="entry name" value="Glyco_trans_4-like_N"/>
</dbReference>
<name>A0A972J873_9RHOO</name>
<evidence type="ECO:0000259" key="1">
    <source>
        <dbReference type="Pfam" id="PF00534"/>
    </source>
</evidence>
<feature type="domain" description="Glycosyltransferase subfamily 4-like N-terminal" evidence="2">
    <location>
        <begin position="13"/>
        <end position="173"/>
    </location>
</feature>
<dbReference type="PANTHER" id="PTHR12526:SF641">
    <property type="entry name" value="LIPOPOLYSACCHARIDE CORE BIOSYNTHESIS PROTEIN RFAG"/>
    <property type="match status" value="1"/>
</dbReference>
<dbReference type="AlphaFoldDB" id="A0A972J873"/>
<dbReference type="Pfam" id="PF13439">
    <property type="entry name" value="Glyco_transf_4"/>
    <property type="match status" value="1"/>
</dbReference>
<feature type="domain" description="Glycosyl transferase family 1" evidence="1">
    <location>
        <begin position="183"/>
        <end position="350"/>
    </location>
</feature>
<protein>
    <submittedName>
        <fullName evidence="3">Glycosyltransferase</fullName>
    </submittedName>
</protein>
<evidence type="ECO:0000259" key="2">
    <source>
        <dbReference type="Pfam" id="PF13439"/>
    </source>
</evidence>
<gene>
    <name evidence="3" type="ORF">GPA21_08865</name>
</gene>
<keyword evidence="4" id="KW-1185">Reference proteome</keyword>
<evidence type="ECO:0000313" key="3">
    <source>
        <dbReference type="EMBL" id="NMG03084.1"/>
    </source>
</evidence>
<comment type="caution">
    <text evidence="3">The sequence shown here is derived from an EMBL/GenBank/DDBJ whole genome shotgun (WGS) entry which is preliminary data.</text>
</comment>
<dbReference type="EMBL" id="WTVM01000042">
    <property type="protein sequence ID" value="NMG03084.1"/>
    <property type="molecule type" value="Genomic_DNA"/>
</dbReference>
<accession>A0A972J873</accession>
<dbReference type="InterPro" id="IPR001296">
    <property type="entry name" value="Glyco_trans_1"/>
</dbReference>
<dbReference type="Pfam" id="PF00534">
    <property type="entry name" value="Glycos_transf_1"/>
    <property type="match status" value="1"/>
</dbReference>
<dbReference type="Proteomes" id="UP000599523">
    <property type="component" value="Unassembled WGS sequence"/>
</dbReference>
<dbReference type="GO" id="GO:0016757">
    <property type="term" value="F:glycosyltransferase activity"/>
    <property type="evidence" value="ECO:0007669"/>
    <property type="project" value="InterPro"/>
</dbReference>
<organism evidence="3 4">
    <name type="scientific">Azoarcus taiwanensis</name>
    <dbReference type="NCBI Taxonomy" id="666964"/>
    <lineage>
        <taxon>Bacteria</taxon>
        <taxon>Pseudomonadati</taxon>
        <taxon>Pseudomonadota</taxon>
        <taxon>Betaproteobacteria</taxon>
        <taxon>Rhodocyclales</taxon>
        <taxon>Zoogloeaceae</taxon>
        <taxon>Azoarcus</taxon>
    </lineage>
</organism>
<dbReference type="RefSeq" id="WP_168987842.1">
    <property type="nucleotide sequence ID" value="NZ_CAWPHM010000267.1"/>
</dbReference>
<dbReference type="CDD" id="cd03801">
    <property type="entry name" value="GT4_PimA-like"/>
    <property type="match status" value="1"/>
</dbReference>
<evidence type="ECO:0000313" key="4">
    <source>
        <dbReference type="Proteomes" id="UP000599523"/>
    </source>
</evidence>
<sequence>MDLAFALYKYFPFGGMQRNFLRIAKACLARGHAVRVYVLEWQGEVPEGIELVRVPVRAVSNVGRYRRFSAWLARDLAQRPVDRVVGFNKMPGLDVYYAGDPCFAEKAERLRGPFYRFSSRFRHFSEYERAVFSPESRTQILMMSPVQMPMFIKHYGTPENRFHMLPPGISRDRCAPPDATKRRQRFREAQGIGQSELLLLQIGSGFRIKGVDRSLTALASLPPALSARTRLFIIGQDKADPYLRRAQQLNIADRITFFKGRDDIPDFLLGSDILIHPAYNENTGNVLLEAMVAGLPVLVTAICGFARFVSEADAGIVIPSAPFEQETLDRSLASMLADDDARARWSSNGIAFGKTADIYDMPERAADIIVGGALA</sequence>
<dbReference type="Gene3D" id="3.40.50.2000">
    <property type="entry name" value="Glycogen Phosphorylase B"/>
    <property type="match status" value="2"/>
</dbReference>
<dbReference type="PANTHER" id="PTHR12526">
    <property type="entry name" value="GLYCOSYLTRANSFERASE"/>
    <property type="match status" value="1"/>
</dbReference>
<reference evidence="3" key="1">
    <citation type="submission" date="2019-12" db="EMBL/GenBank/DDBJ databases">
        <title>Comparative genomics gives insights into the taxonomy of the Azoarcus-Aromatoleum group and reveals separate origins of nif in the plant-associated Azoarcus and non-plant-associated Aromatoleum sub-groups.</title>
        <authorList>
            <person name="Lafos M."/>
            <person name="Maluk M."/>
            <person name="Batista M."/>
            <person name="Junghare M."/>
            <person name="Carmona M."/>
            <person name="Faoro H."/>
            <person name="Cruz L.M."/>
            <person name="Battistoni F."/>
            <person name="De Souza E."/>
            <person name="Pedrosa F."/>
            <person name="Chen W.-M."/>
            <person name="Poole P.S."/>
            <person name="Dixon R.A."/>
            <person name="James E.K."/>
        </authorList>
    </citation>
    <scope>NUCLEOTIDE SEQUENCE</scope>
    <source>
        <strain evidence="3">NSC3</strain>
    </source>
</reference>
<dbReference type="SUPFAM" id="SSF53756">
    <property type="entry name" value="UDP-Glycosyltransferase/glycogen phosphorylase"/>
    <property type="match status" value="1"/>
</dbReference>